<dbReference type="InterPro" id="IPR001173">
    <property type="entry name" value="Glyco_trans_2-like"/>
</dbReference>
<dbReference type="Gene3D" id="3.90.25.10">
    <property type="entry name" value="UDP-galactose 4-epimerase, domain 1"/>
    <property type="match status" value="1"/>
</dbReference>
<feature type="domain" description="Glycosyltransferase 2-like" evidence="2">
    <location>
        <begin position="647"/>
        <end position="743"/>
    </location>
</feature>
<evidence type="ECO:0000313" key="5">
    <source>
        <dbReference type="Proteomes" id="UP000815677"/>
    </source>
</evidence>
<dbReference type="InterPro" id="IPR050177">
    <property type="entry name" value="Lipid_A_modif_metabolic_enz"/>
</dbReference>
<feature type="transmembrane region" description="Helical" evidence="1">
    <location>
        <begin position="886"/>
        <end position="905"/>
    </location>
</feature>
<dbReference type="Pfam" id="PF00535">
    <property type="entry name" value="Glycos_transf_2"/>
    <property type="match status" value="1"/>
</dbReference>
<dbReference type="SUPFAM" id="SSF53448">
    <property type="entry name" value="Nucleotide-diphospho-sugar transferases"/>
    <property type="match status" value="1"/>
</dbReference>
<keyword evidence="5" id="KW-1185">Reference proteome</keyword>
<dbReference type="InterPro" id="IPR036291">
    <property type="entry name" value="NAD(P)-bd_dom_sf"/>
</dbReference>
<dbReference type="SUPFAM" id="SSF51735">
    <property type="entry name" value="NAD(P)-binding Rossmann-fold domains"/>
    <property type="match status" value="1"/>
</dbReference>
<evidence type="ECO:0008006" key="6">
    <source>
        <dbReference type="Google" id="ProtNLM"/>
    </source>
</evidence>
<feature type="domain" description="NAD-dependent epimerase/dehydratase" evidence="3">
    <location>
        <begin position="32"/>
        <end position="283"/>
    </location>
</feature>
<dbReference type="EMBL" id="DF842035">
    <property type="protein sequence ID" value="GAT45977.1"/>
    <property type="molecule type" value="Genomic_DNA"/>
</dbReference>
<organism evidence="4 5">
    <name type="scientific">Mycena chlorophos</name>
    <name type="common">Agaric fungus</name>
    <name type="synonym">Agaricus chlorophos</name>
    <dbReference type="NCBI Taxonomy" id="658473"/>
    <lineage>
        <taxon>Eukaryota</taxon>
        <taxon>Fungi</taxon>
        <taxon>Dikarya</taxon>
        <taxon>Basidiomycota</taxon>
        <taxon>Agaricomycotina</taxon>
        <taxon>Agaricomycetes</taxon>
        <taxon>Agaricomycetidae</taxon>
        <taxon>Agaricales</taxon>
        <taxon>Marasmiineae</taxon>
        <taxon>Mycenaceae</taxon>
        <taxon>Mycena</taxon>
    </lineage>
</organism>
<keyword evidence="1" id="KW-0472">Membrane</keyword>
<dbReference type="PANTHER" id="PTHR43245">
    <property type="entry name" value="BIFUNCTIONAL POLYMYXIN RESISTANCE PROTEIN ARNA"/>
    <property type="match status" value="1"/>
</dbReference>
<accession>A0ABQ0L4A2</accession>
<dbReference type="Proteomes" id="UP000815677">
    <property type="component" value="Unassembled WGS sequence"/>
</dbReference>
<protein>
    <recommendedName>
        <fullName evidence="6">Glycosyltransferase family 2 protein</fullName>
    </recommendedName>
</protein>
<evidence type="ECO:0000259" key="2">
    <source>
        <dbReference type="Pfam" id="PF00535"/>
    </source>
</evidence>
<dbReference type="Gene3D" id="3.40.50.720">
    <property type="entry name" value="NAD(P)-binding Rossmann-like Domain"/>
    <property type="match status" value="1"/>
</dbReference>
<name>A0ABQ0L4A2_MYCCL</name>
<sequence length="1019" mass="113228">MERLSGVRRPSLSTVLACLVEFAMSDLKEIYLVTGGAGFIGSAVAKRLFDEGHNVHVVDIVPAPSTTCFTKYIQADLRDANVCRGVMQGVSVVLHFAANMGGMGVIHTANDFTIYRDNHTITLNVLEAATNTKSVHLFLFASSACVYPNDLQTANDNDVQLAESDVFHSGTVSPQGLYGLEKLVGEMLLQQASATRLAVRIARLHNVFGPGGSWNDGREKAPAALARKAVAIKLLSEDPSSSSSKMEIWGDGSQRRSFLFIDDCVEGLLRLLRSDKQGPFNIGSEEAVSIRELAEIALEAARVPLSPDLFVFDTTKPIGVASRNSNNNLVRRELGWEPKTTLRDGMAQTVGWIEAQVNQLLVGRDDPRNLLRGLRNSPVIDLNANTINFGVLLPITSRGGQSPQDCLDHLQKFAASLASTTWRDVRSGFQIKLYLAIDDDDQFLLEGNKAETILRNAGIWDVSRLECHVPRGHVCWLWRQCATAAWKDNCDYMALFGDDVELLDEGWLRGIHQGFQDLSTTNAVKPGFGCVAFTDISFPGMPTFPVIHRSHMDMFAGEVIPDVFINQDGDPFLFQLYRRFGCSQMAPFRLRNAVGGSNDARYEKKPLEAWTYDVLDEATRKVEATSGVTRKLTLDVVVPSFRVDMNTLSRILELQPSPTCEAMFIVIVDNPNAPSLAALESKFSQRPDVRIRVNKTNLGASASRNRGISECAGEWMFFLDDDVVPNPDILVEAERAIRANPDCAGLVGTTVFPPADTVFKTAVHLAGVTYFWDIATKLAGCRDIPWGVTANLLARRVKDGVQFDLRFPKTGGGEDIDFCLRKRDLFVQRGKPGFQATPKVLATHPWWHSGQRSYTRFYMWAKGDGELVVMFPELCYTDPSPTSAQLVLYTLLSTALALLFGYIAFARRSSLSFLAVFVVNITHDLYRHLIREKTNDPRSTLNGVFWTLAIIESTLIRVLSEWGRLVGQIERGEWGLAIGQQRFDWFATRVGNGPRDNERRNSRERFFLWLLLVALAARM</sequence>
<keyword evidence="1" id="KW-1133">Transmembrane helix</keyword>
<dbReference type="PANTHER" id="PTHR43245:SF13">
    <property type="entry name" value="UDP-D-APIOSE_UDP-D-XYLOSE SYNTHASE 2"/>
    <property type="match status" value="1"/>
</dbReference>
<keyword evidence="1" id="KW-0812">Transmembrane</keyword>
<dbReference type="Pfam" id="PF01370">
    <property type="entry name" value="Epimerase"/>
    <property type="match status" value="1"/>
</dbReference>
<dbReference type="CDD" id="cd00761">
    <property type="entry name" value="Glyco_tranf_GTA_type"/>
    <property type="match status" value="1"/>
</dbReference>
<evidence type="ECO:0000256" key="1">
    <source>
        <dbReference type="SAM" id="Phobius"/>
    </source>
</evidence>
<proteinExistence type="predicted"/>
<gene>
    <name evidence="4" type="ORF">MCHLO_03525</name>
</gene>
<dbReference type="InterPro" id="IPR029044">
    <property type="entry name" value="Nucleotide-diphossugar_trans"/>
</dbReference>
<dbReference type="InterPro" id="IPR001509">
    <property type="entry name" value="Epimerase_deHydtase"/>
</dbReference>
<reference evidence="4" key="1">
    <citation type="submission" date="2014-09" db="EMBL/GenBank/DDBJ databases">
        <title>Genome sequence of the luminous mushroom Mycena chlorophos for searching fungal bioluminescence genes.</title>
        <authorList>
            <person name="Tanaka Y."/>
            <person name="Kasuga D."/>
            <person name="Oba Y."/>
            <person name="Hase S."/>
            <person name="Sato K."/>
            <person name="Oba Y."/>
            <person name="Sakakibara Y."/>
        </authorList>
    </citation>
    <scope>NUCLEOTIDE SEQUENCE</scope>
</reference>
<evidence type="ECO:0000313" key="4">
    <source>
        <dbReference type="EMBL" id="GAT45977.1"/>
    </source>
</evidence>
<dbReference type="Gene3D" id="3.90.550.10">
    <property type="entry name" value="Spore Coat Polysaccharide Biosynthesis Protein SpsA, Chain A"/>
    <property type="match status" value="1"/>
</dbReference>
<evidence type="ECO:0000259" key="3">
    <source>
        <dbReference type="Pfam" id="PF01370"/>
    </source>
</evidence>